<dbReference type="PANTHER" id="PTHR43694:SF1">
    <property type="entry name" value="RIBONUCLEASE J"/>
    <property type="match status" value="1"/>
</dbReference>
<keyword evidence="6" id="KW-0694">RNA-binding</keyword>
<dbReference type="Pfam" id="PF22505">
    <property type="entry name" value="RNase_J_b_CASP"/>
    <property type="match status" value="1"/>
</dbReference>
<dbReference type="InterPro" id="IPR042173">
    <property type="entry name" value="RNase_J_2"/>
</dbReference>
<gene>
    <name evidence="8" type="ORF">GCM10007276_21660</name>
</gene>
<dbReference type="Pfam" id="PF17770">
    <property type="entry name" value="RNase_J_C"/>
    <property type="match status" value="1"/>
</dbReference>
<dbReference type="InterPro" id="IPR036866">
    <property type="entry name" value="RibonucZ/Hydroxyglut_hydro"/>
</dbReference>
<protein>
    <submittedName>
        <fullName evidence="8">RNase J family beta-CASP ribonuclease</fullName>
    </submittedName>
</protein>
<dbReference type="AlphaFoldDB" id="A0A8J3DV16"/>
<dbReference type="EMBL" id="BMCP01000002">
    <property type="protein sequence ID" value="GGE44222.1"/>
    <property type="molecule type" value="Genomic_DNA"/>
</dbReference>
<dbReference type="CDD" id="cd07714">
    <property type="entry name" value="RNaseJ_MBL-fold"/>
    <property type="match status" value="1"/>
</dbReference>
<comment type="caution">
    <text evidence="8">The sequence shown here is derived from an EMBL/GenBank/DDBJ whole genome shotgun (WGS) entry which is preliminary data.</text>
</comment>
<keyword evidence="3" id="KW-0378">Hydrolase</keyword>
<evidence type="ECO:0000256" key="3">
    <source>
        <dbReference type="ARBA" id="ARBA00022801"/>
    </source>
</evidence>
<dbReference type="GO" id="GO:0003723">
    <property type="term" value="F:RNA binding"/>
    <property type="evidence" value="ECO:0007669"/>
    <property type="project" value="UniProtKB-KW"/>
</dbReference>
<dbReference type="GO" id="GO:0046872">
    <property type="term" value="F:metal ion binding"/>
    <property type="evidence" value="ECO:0007669"/>
    <property type="project" value="UniProtKB-KW"/>
</dbReference>
<keyword evidence="1" id="KW-0540">Nuclease</keyword>
<dbReference type="RefSeq" id="WP_188409747.1">
    <property type="nucleotide sequence ID" value="NZ_BMCP01000002.1"/>
</dbReference>
<dbReference type="Pfam" id="PF00753">
    <property type="entry name" value="Lactamase_B"/>
    <property type="match status" value="1"/>
</dbReference>
<keyword evidence="5" id="KW-0269">Exonuclease</keyword>
<dbReference type="InterPro" id="IPR041636">
    <property type="entry name" value="RNase_J_C"/>
</dbReference>
<evidence type="ECO:0000313" key="9">
    <source>
        <dbReference type="Proteomes" id="UP000602745"/>
    </source>
</evidence>
<dbReference type="Gene3D" id="3.60.15.10">
    <property type="entry name" value="Ribonuclease Z/Hydroxyacylglutathione hydrolase-like"/>
    <property type="match status" value="1"/>
</dbReference>
<evidence type="ECO:0000256" key="2">
    <source>
        <dbReference type="ARBA" id="ARBA00022723"/>
    </source>
</evidence>
<keyword evidence="2" id="KW-0479">Metal-binding</keyword>
<dbReference type="PANTHER" id="PTHR43694">
    <property type="entry name" value="RIBONUCLEASE J"/>
    <property type="match status" value="1"/>
</dbReference>
<dbReference type="SUPFAM" id="SSF56281">
    <property type="entry name" value="Metallo-hydrolase/oxidoreductase"/>
    <property type="match status" value="1"/>
</dbReference>
<dbReference type="GO" id="GO:0004527">
    <property type="term" value="F:exonuclease activity"/>
    <property type="evidence" value="ECO:0007669"/>
    <property type="project" value="UniProtKB-KW"/>
</dbReference>
<reference evidence="8" key="1">
    <citation type="journal article" date="2014" name="Int. J. Syst. Evol. Microbiol.">
        <title>Complete genome sequence of Corynebacterium casei LMG S-19264T (=DSM 44701T), isolated from a smear-ripened cheese.</title>
        <authorList>
            <consortium name="US DOE Joint Genome Institute (JGI-PGF)"/>
            <person name="Walter F."/>
            <person name="Albersmeier A."/>
            <person name="Kalinowski J."/>
            <person name="Ruckert C."/>
        </authorList>
    </citation>
    <scope>NUCLEOTIDE SEQUENCE</scope>
    <source>
        <strain evidence="8">CCM 7684</strain>
    </source>
</reference>
<evidence type="ECO:0000259" key="7">
    <source>
        <dbReference type="SMART" id="SM00849"/>
    </source>
</evidence>
<proteinExistence type="predicted"/>
<dbReference type="Proteomes" id="UP000602745">
    <property type="component" value="Unassembled WGS sequence"/>
</dbReference>
<organism evidence="8 9">
    <name type="scientific">Agaricicola taiwanensis</name>
    <dbReference type="NCBI Taxonomy" id="591372"/>
    <lineage>
        <taxon>Bacteria</taxon>
        <taxon>Pseudomonadati</taxon>
        <taxon>Pseudomonadota</taxon>
        <taxon>Alphaproteobacteria</taxon>
        <taxon>Rhodobacterales</taxon>
        <taxon>Paracoccaceae</taxon>
        <taxon>Agaricicola</taxon>
    </lineage>
</organism>
<keyword evidence="9" id="KW-1185">Reference proteome</keyword>
<dbReference type="Pfam" id="PF07521">
    <property type="entry name" value="RMMBL"/>
    <property type="match status" value="1"/>
</dbReference>
<dbReference type="InterPro" id="IPR001279">
    <property type="entry name" value="Metallo-B-lactamas"/>
</dbReference>
<accession>A0A8J3DV16</accession>
<dbReference type="Gene3D" id="3.40.50.10710">
    <property type="entry name" value="Metallo-hydrolase/oxidoreductase"/>
    <property type="match status" value="1"/>
</dbReference>
<feature type="domain" description="Metallo-beta-lactamase" evidence="7">
    <location>
        <begin position="20"/>
        <end position="222"/>
    </location>
</feature>
<evidence type="ECO:0000256" key="1">
    <source>
        <dbReference type="ARBA" id="ARBA00022722"/>
    </source>
</evidence>
<evidence type="ECO:0000256" key="6">
    <source>
        <dbReference type="ARBA" id="ARBA00022884"/>
    </source>
</evidence>
<reference evidence="8" key="2">
    <citation type="submission" date="2020-09" db="EMBL/GenBank/DDBJ databases">
        <authorList>
            <person name="Sun Q."/>
            <person name="Sedlacek I."/>
        </authorList>
    </citation>
    <scope>NUCLEOTIDE SEQUENCE</scope>
    <source>
        <strain evidence="8">CCM 7684</strain>
    </source>
</reference>
<evidence type="ECO:0000313" key="8">
    <source>
        <dbReference type="EMBL" id="GGE44222.1"/>
    </source>
</evidence>
<sequence>MTKADNDLVFVPLGGVGEIGMNLGLYGYGRAGKRNWLMVDCGVTFGDPALTPGIDLIMPDISFIEAERKNLVGIVLTHAHEDHFGALLDLWPRLRVPVAATPFAAALLEAKRVSESGPPAPRPEMRIVPPGSRISFGPFDVEMVSVAHSIPEATALAIRTPAGLVVHTGDWKLDAHPATPPGTDEKRFRELGEEGVLAVVADSTNATRDGRSPSEADVAASLAEIIREAKARVAVTTFASHIGRIRAIAEAALAADRQVVVVGRAMERSINVARETGYLDGIPAFLTPKNYGYIPPDKVVLILTGSQGEPRAALARIAEDTHPEIALSSRDKVIFSSRTIPGNEKAVGRIINGLIVRGVEVITDGTRLVHVSGHPRRGEIAEFYSWLKPAAVVPVHGEALHLHEHATFAKQLDIPTVVEGSNGKMVKLAPGKPEIIGDAPSGRLHKDGRLLLSERDPATAERRKLSFAGAVSVALAMTPKGEVVSDPDVALTGLPEKDGEGESFIDIVRDTALDTLDNLPRARRRDPAFVADVVERAIRAELNQVWGKKPVCHVLVLTV</sequence>
<keyword evidence="4" id="KW-0862">Zinc</keyword>
<dbReference type="InterPro" id="IPR011108">
    <property type="entry name" value="RMMBL"/>
</dbReference>
<evidence type="ECO:0000256" key="5">
    <source>
        <dbReference type="ARBA" id="ARBA00022839"/>
    </source>
</evidence>
<dbReference type="InterPro" id="IPR055132">
    <property type="entry name" value="RNase_J_b_CASP"/>
</dbReference>
<name>A0A8J3DV16_9RHOB</name>
<evidence type="ECO:0000256" key="4">
    <source>
        <dbReference type="ARBA" id="ARBA00022833"/>
    </source>
</evidence>
<dbReference type="SMART" id="SM00849">
    <property type="entry name" value="Lactamase_B"/>
    <property type="match status" value="1"/>
</dbReference>
<dbReference type="Gene3D" id="3.10.20.580">
    <property type="match status" value="1"/>
</dbReference>